<dbReference type="GO" id="GO:0045290">
    <property type="term" value="F:D-arabinose 1-dehydrogenase [NAD(P)+] activity"/>
    <property type="evidence" value="ECO:0007669"/>
    <property type="project" value="TreeGrafter"/>
</dbReference>
<dbReference type="EMBL" id="CAJVPP010000527">
    <property type="protein sequence ID" value="CAG8490318.1"/>
    <property type="molecule type" value="Genomic_DNA"/>
</dbReference>
<dbReference type="GO" id="GO:0005829">
    <property type="term" value="C:cytosol"/>
    <property type="evidence" value="ECO:0007669"/>
    <property type="project" value="TreeGrafter"/>
</dbReference>
<dbReference type="InterPro" id="IPR036812">
    <property type="entry name" value="NAD(P)_OxRdtase_dom_sf"/>
</dbReference>
<dbReference type="InterPro" id="IPR020471">
    <property type="entry name" value="AKR"/>
</dbReference>
<name>A0A9N8WMD1_FUNMO</name>
<evidence type="ECO:0000313" key="2">
    <source>
        <dbReference type="EMBL" id="CAG8490318.1"/>
    </source>
</evidence>
<dbReference type="Pfam" id="PF00248">
    <property type="entry name" value="Aldo_ket_red"/>
    <property type="match status" value="1"/>
</dbReference>
<gene>
    <name evidence="2" type="ORF">FMOSSE_LOCUS3495</name>
</gene>
<dbReference type="SUPFAM" id="SSF51430">
    <property type="entry name" value="NAD(P)-linked oxidoreductase"/>
    <property type="match status" value="1"/>
</dbReference>
<reference evidence="2" key="1">
    <citation type="submission" date="2021-06" db="EMBL/GenBank/DDBJ databases">
        <authorList>
            <person name="Kallberg Y."/>
            <person name="Tangrot J."/>
            <person name="Rosling A."/>
        </authorList>
    </citation>
    <scope>NUCLEOTIDE SEQUENCE</scope>
    <source>
        <strain evidence="2">87-6 pot B 2015</strain>
    </source>
</reference>
<sequence>MSSKEVSNNKLEVSKLTFGAAVFNGLHNHIEEDWPSLSVRRALELDINAFDTSPYYGDSENILGSALYNLREEFPRSSYYIFTKVGRYGLKDFDYTAKRIRQSVEESCRRLHTDYLDVVYAHDVEFVKLEDIVEEGYPLDVLLKIARLQYDRNQPIDVILSYSHYCLHNIKLSDYIQEFNRVGVRYIMNASPLSMGLLRNNGPPDWHPASNELRHAVAQSSALASSNNLNISKLAILFALDLSGIITTVIGLSNPTEVDDAISFLKEAQARQRGEAVTPEIEKKVLTEIHQILEPYFNLSWDSPPKDL</sequence>
<evidence type="ECO:0000259" key="1">
    <source>
        <dbReference type="Pfam" id="PF00248"/>
    </source>
</evidence>
<feature type="domain" description="NADP-dependent oxidoreductase" evidence="1">
    <location>
        <begin position="15"/>
        <end position="265"/>
    </location>
</feature>
<dbReference type="Gene3D" id="3.20.20.100">
    <property type="entry name" value="NADP-dependent oxidoreductase domain"/>
    <property type="match status" value="1"/>
</dbReference>
<dbReference type="GO" id="GO:0070485">
    <property type="term" value="P:dehydro-D-arabinono-1,4-lactone biosynthetic process"/>
    <property type="evidence" value="ECO:0007669"/>
    <property type="project" value="TreeGrafter"/>
</dbReference>
<keyword evidence="3" id="KW-1185">Reference proteome</keyword>
<comment type="caution">
    <text evidence="2">The sequence shown here is derived from an EMBL/GenBank/DDBJ whole genome shotgun (WGS) entry which is preliminary data.</text>
</comment>
<dbReference type="PANTHER" id="PTHR42686:SF1">
    <property type="entry name" value="GH17980P-RELATED"/>
    <property type="match status" value="1"/>
</dbReference>
<accession>A0A9N8WMD1</accession>
<dbReference type="PANTHER" id="PTHR42686">
    <property type="entry name" value="GH17980P-RELATED"/>
    <property type="match status" value="1"/>
</dbReference>
<dbReference type="AlphaFoldDB" id="A0A9N8WMD1"/>
<evidence type="ECO:0000313" key="3">
    <source>
        <dbReference type="Proteomes" id="UP000789375"/>
    </source>
</evidence>
<dbReference type="Proteomes" id="UP000789375">
    <property type="component" value="Unassembled WGS sequence"/>
</dbReference>
<organism evidence="2 3">
    <name type="scientific">Funneliformis mosseae</name>
    <name type="common">Endomycorrhizal fungus</name>
    <name type="synonym">Glomus mosseae</name>
    <dbReference type="NCBI Taxonomy" id="27381"/>
    <lineage>
        <taxon>Eukaryota</taxon>
        <taxon>Fungi</taxon>
        <taxon>Fungi incertae sedis</taxon>
        <taxon>Mucoromycota</taxon>
        <taxon>Glomeromycotina</taxon>
        <taxon>Glomeromycetes</taxon>
        <taxon>Glomerales</taxon>
        <taxon>Glomeraceae</taxon>
        <taxon>Funneliformis</taxon>
    </lineage>
</organism>
<dbReference type="InterPro" id="IPR023210">
    <property type="entry name" value="NADP_OxRdtase_dom"/>
</dbReference>
<protein>
    <submittedName>
        <fullName evidence="2">5990_t:CDS:1</fullName>
    </submittedName>
</protein>
<proteinExistence type="predicted"/>